<keyword evidence="1" id="KW-0472">Membrane</keyword>
<organism evidence="3 4">
    <name type="scientific">Virgibacillus tibetensis</name>
    <dbReference type="NCBI Taxonomy" id="3042313"/>
    <lineage>
        <taxon>Bacteria</taxon>
        <taxon>Bacillati</taxon>
        <taxon>Bacillota</taxon>
        <taxon>Bacilli</taxon>
        <taxon>Bacillales</taxon>
        <taxon>Bacillaceae</taxon>
        <taxon>Virgibacillus</taxon>
    </lineage>
</organism>
<accession>A0ABU6KI46</accession>
<proteinExistence type="predicted"/>
<sequence>MDEIEKRLSKTDRKRKFLTSLIVGFILLGTIIYLIKLPVNMAGWFVPFKVEIPTNIPLDIESEYAKVVGFDRVKIIYESPEESVTFWATSKIGWNNVSSWDESITLADGTPAYYNERDNIQMLSWRMDKVEYAIDYKGKQPLSKDELIKVASSLE</sequence>
<gene>
    <name evidence="3" type="ORF">QGM71_14900</name>
</gene>
<dbReference type="Proteomes" id="UP001335737">
    <property type="component" value="Unassembled WGS sequence"/>
</dbReference>
<feature type="domain" description="DUF4367" evidence="2">
    <location>
        <begin position="105"/>
        <end position="154"/>
    </location>
</feature>
<keyword evidence="1" id="KW-0812">Transmembrane</keyword>
<reference evidence="3 4" key="1">
    <citation type="journal article" date="2024" name="Int. J. Syst. Evol. Microbiol.">
        <title>Virgibacillus tibetensis sp. nov., isolated from salt lake on the Tibetan Plateau of China.</title>
        <authorList>
            <person name="Phurbu D."/>
            <person name="Liu Z.-X."/>
            <person name="Wang R."/>
            <person name="Zheng Y.-Y."/>
            <person name="Liu H.-C."/>
            <person name="Zhou Y.-G."/>
            <person name="Yu Y.-J."/>
            <person name="Li A.-H."/>
        </authorList>
    </citation>
    <scope>NUCLEOTIDE SEQUENCE [LARGE SCALE GENOMIC DNA]</scope>
    <source>
        <strain evidence="3 4">C22-A2</strain>
    </source>
</reference>
<keyword evidence="1" id="KW-1133">Transmembrane helix</keyword>
<dbReference type="RefSeq" id="WP_327608336.1">
    <property type="nucleotide sequence ID" value="NZ_JARZFX010000008.1"/>
</dbReference>
<evidence type="ECO:0000256" key="1">
    <source>
        <dbReference type="SAM" id="Phobius"/>
    </source>
</evidence>
<evidence type="ECO:0000313" key="3">
    <source>
        <dbReference type="EMBL" id="MEC5424773.1"/>
    </source>
</evidence>
<keyword evidence="4" id="KW-1185">Reference proteome</keyword>
<dbReference type="Pfam" id="PF14285">
    <property type="entry name" value="DUF4367"/>
    <property type="match status" value="1"/>
</dbReference>
<feature type="transmembrane region" description="Helical" evidence="1">
    <location>
        <begin position="17"/>
        <end position="35"/>
    </location>
</feature>
<dbReference type="EMBL" id="JARZFX010000008">
    <property type="protein sequence ID" value="MEC5424773.1"/>
    <property type="molecule type" value="Genomic_DNA"/>
</dbReference>
<name>A0ABU6KI46_9BACI</name>
<comment type="caution">
    <text evidence="3">The sequence shown here is derived from an EMBL/GenBank/DDBJ whole genome shotgun (WGS) entry which is preliminary data.</text>
</comment>
<dbReference type="InterPro" id="IPR025377">
    <property type="entry name" value="DUF4367"/>
</dbReference>
<evidence type="ECO:0000259" key="2">
    <source>
        <dbReference type="Pfam" id="PF14285"/>
    </source>
</evidence>
<protein>
    <submittedName>
        <fullName evidence="3">DUF4367 domain-containing protein</fullName>
    </submittedName>
</protein>
<evidence type="ECO:0000313" key="4">
    <source>
        <dbReference type="Proteomes" id="UP001335737"/>
    </source>
</evidence>